<keyword evidence="2" id="KW-1185">Reference proteome</keyword>
<dbReference type="AlphaFoldDB" id="A0A518AIA6"/>
<organism evidence="1 2">
    <name type="scientific">Aeoliella mucimassa</name>
    <dbReference type="NCBI Taxonomy" id="2527972"/>
    <lineage>
        <taxon>Bacteria</taxon>
        <taxon>Pseudomonadati</taxon>
        <taxon>Planctomycetota</taxon>
        <taxon>Planctomycetia</taxon>
        <taxon>Pirellulales</taxon>
        <taxon>Lacipirellulaceae</taxon>
        <taxon>Aeoliella</taxon>
    </lineage>
</organism>
<name>A0A518AIA6_9BACT</name>
<accession>A0A518AIA6</accession>
<reference evidence="1 2" key="1">
    <citation type="submission" date="2019-02" db="EMBL/GenBank/DDBJ databases">
        <title>Deep-cultivation of Planctomycetes and their phenomic and genomic characterization uncovers novel biology.</title>
        <authorList>
            <person name="Wiegand S."/>
            <person name="Jogler M."/>
            <person name="Boedeker C."/>
            <person name="Pinto D."/>
            <person name="Vollmers J."/>
            <person name="Rivas-Marin E."/>
            <person name="Kohn T."/>
            <person name="Peeters S.H."/>
            <person name="Heuer A."/>
            <person name="Rast P."/>
            <person name="Oberbeckmann S."/>
            <person name="Bunk B."/>
            <person name="Jeske O."/>
            <person name="Meyerdierks A."/>
            <person name="Storesund J.E."/>
            <person name="Kallscheuer N."/>
            <person name="Luecker S."/>
            <person name="Lage O.M."/>
            <person name="Pohl T."/>
            <person name="Merkel B.J."/>
            <person name="Hornburger P."/>
            <person name="Mueller R.-W."/>
            <person name="Bruemmer F."/>
            <person name="Labrenz M."/>
            <person name="Spormann A.M."/>
            <person name="Op den Camp H."/>
            <person name="Overmann J."/>
            <person name="Amann R."/>
            <person name="Jetten M.S.M."/>
            <person name="Mascher T."/>
            <person name="Medema M.H."/>
            <person name="Devos D.P."/>
            <person name="Kaster A.-K."/>
            <person name="Ovreas L."/>
            <person name="Rohde M."/>
            <person name="Galperin M.Y."/>
            <person name="Jogler C."/>
        </authorList>
    </citation>
    <scope>NUCLEOTIDE SEQUENCE [LARGE SCALE GENOMIC DNA]</scope>
    <source>
        <strain evidence="1 2">Pan181</strain>
    </source>
</reference>
<sequence>MGELMAIRGRWWIVAEKGGVSRMLVTAWTTVILPNTGNQGY</sequence>
<protein>
    <submittedName>
        <fullName evidence="1">Uncharacterized protein</fullName>
    </submittedName>
</protein>
<gene>
    <name evidence="1" type="ORF">Pan181_06450</name>
</gene>
<dbReference type="KEGG" id="amuc:Pan181_06450"/>
<proteinExistence type="predicted"/>
<evidence type="ECO:0000313" key="1">
    <source>
        <dbReference type="EMBL" id="QDU54463.1"/>
    </source>
</evidence>
<dbReference type="EMBL" id="CP036278">
    <property type="protein sequence ID" value="QDU54463.1"/>
    <property type="molecule type" value="Genomic_DNA"/>
</dbReference>
<dbReference type="Proteomes" id="UP000315750">
    <property type="component" value="Chromosome"/>
</dbReference>
<evidence type="ECO:0000313" key="2">
    <source>
        <dbReference type="Proteomes" id="UP000315750"/>
    </source>
</evidence>